<organism evidence="3 4">
    <name type="scientific">Sphingorhabdus profundilacus</name>
    <dbReference type="NCBI Taxonomy" id="2509718"/>
    <lineage>
        <taxon>Bacteria</taxon>
        <taxon>Pseudomonadati</taxon>
        <taxon>Pseudomonadota</taxon>
        <taxon>Alphaproteobacteria</taxon>
        <taxon>Sphingomonadales</taxon>
        <taxon>Sphingomonadaceae</taxon>
        <taxon>Sphingorhabdus</taxon>
    </lineage>
</organism>
<accession>A0A6I4LVL0</accession>
<comment type="caution">
    <text evidence="3">The sequence shown here is derived from an EMBL/GenBank/DDBJ whole genome shotgun (WGS) entry which is preliminary data.</text>
</comment>
<dbReference type="EMBL" id="SDWJ01000001">
    <property type="protein sequence ID" value="MVZ97392.1"/>
    <property type="molecule type" value="Genomic_DNA"/>
</dbReference>
<reference evidence="3 4" key="1">
    <citation type="submission" date="2019-01" db="EMBL/GenBank/DDBJ databases">
        <title>Sphingorhabdus lacus sp.nov., isolated from an oligotrophic freshwater lake.</title>
        <authorList>
            <person name="Park M."/>
        </authorList>
    </citation>
    <scope>NUCLEOTIDE SEQUENCE [LARGE SCALE GENOMIC DNA]</scope>
    <source>
        <strain evidence="3 4">IMCC26285</strain>
    </source>
</reference>
<dbReference type="RefSeq" id="WP_160353271.1">
    <property type="nucleotide sequence ID" value="NZ_SDWJ01000001.1"/>
</dbReference>
<name>A0A6I4LVL0_9SPHN</name>
<dbReference type="SUPFAM" id="SSF143011">
    <property type="entry name" value="RelE-like"/>
    <property type="match status" value="1"/>
</dbReference>
<dbReference type="InterPro" id="IPR007712">
    <property type="entry name" value="RelE/ParE_toxin"/>
</dbReference>
<dbReference type="AlphaFoldDB" id="A0A6I4LVL0"/>
<keyword evidence="4" id="KW-1185">Reference proteome</keyword>
<sequence>MLKLIWRASAIADLEVILSFISDHDWAAANNLLLAVETCAERLPDHPYLYRAGRVAGTREAVVHPNYIIIYRVSTDTVEIVNIVHARQQYP</sequence>
<keyword evidence="2" id="KW-1277">Toxin-antitoxin system</keyword>
<comment type="similarity">
    <text evidence="1">Belongs to the RelE toxin family.</text>
</comment>
<dbReference type="InterPro" id="IPR035093">
    <property type="entry name" value="RelE/ParE_toxin_dom_sf"/>
</dbReference>
<evidence type="ECO:0000256" key="2">
    <source>
        <dbReference type="ARBA" id="ARBA00022649"/>
    </source>
</evidence>
<evidence type="ECO:0000313" key="4">
    <source>
        <dbReference type="Proteomes" id="UP000471147"/>
    </source>
</evidence>
<evidence type="ECO:0000313" key="3">
    <source>
        <dbReference type="EMBL" id="MVZ97392.1"/>
    </source>
</evidence>
<dbReference type="Gene3D" id="3.30.2310.20">
    <property type="entry name" value="RelE-like"/>
    <property type="match status" value="1"/>
</dbReference>
<evidence type="ECO:0000256" key="1">
    <source>
        <dbReference type="ARBA" id="ARBA00006226"/>
    </source>
</evidence>
<protein>
    <submittedName>
        <fullName evidence="3">Type II toxin-antitoxin system RelE/ParE family toxin</fullName>
    </submittedName>
</protein>
<dbReference type="InterPro" id="IPR051803">
    <property type="entry name" value="TA_system_RelE-like_toxin"/>
</dbReference>
<dbReference type="PANTHER" id="PTHR33755">
    <property type="entry name" value="TOXIN PARE1-RELATED"/>
    <property type="match status" value="1"/>
</dbReference>
<proteinExistence type="inferred from homology"/>
<dbReference type="Pfam" id="PF05016">
    <property type="entry name" value="ParE_toxin"/>
    <property type="match status" value="1"/>
</dbReference>
<gene>
    <name evidence="3" type="ORF">EUU23_06690</name>
</gene>
<dbReference type="Proteomes" id="UP000471147">
    <property type="component" value="Unassembled WGS sequence"/>
</dbReference>
<dbReference type="OrthoDB" id="121597at2"/>
<dbReference type="PANTHER" id="PTHR33755:SF6">
    <property type="entry name" value="PLASMID STABILIZATION SYSTEM PROTEIN"/>
    <property type="match status" value="1"/>
</dbReference>